<feature type="chain" id="PRO_5041259299" description="Secreted protein" evidence="2">
    <location>
        <begin position="16"/>
        <end position="131"/>
    </location>
</feature>
<gene>
    <name evidence="3" type="ORF">K0M31_019618</name>
</gene>
<dbReference type="AlphaFoldDB" id="A0AA40G3M4"/>
<feature type="signal peptide" evidence="2">
    <location>
        <begin position="1"/>
        <end position="15"/>
    </location>
</feature>
<reference evidence="3" key="1">
    <citation type="submission" date="2021-10" db="EMBL/GenBank/DDBJ databases">
        <title>Melipona bicolor Genome sequencing and assembly.</title>
        <authorList>
            <person name="Araujo N.S."/>
            <person name="Arias M.C."/>
        </authorList>
    </citation>
    <scope>NUCLEOTIDE SEQUENCE</scope>
    <source>
        <strain evidence="3">USP_2M_L1-L4_2017</strain>
        <tissue evidence="3">Whole body</tissue>
    </source>
</reference>
<dbReference type="EMBL" id="JAHYIQ010000008">
    <property type="protein sequence ID" value="KAK1129920.1"/>
    <property type="molecule type" value="Genomic_DNA"/>
</dbReference>
<accession>A0AA40G3M4</accession>
<protein>
    <recommendedName>
        <fullName evidence="5">Secreted protein</fullName>
    </recommendedName>
</protein>
<evidence type="ECO:0000313" key="4">
    <source>
        <dbReference type="Proteomes" id="UP001177670"/>
    </source>
</evidence>
<organism evidence="3 4">
    <name type="scientific">Melipona bicolor</name>
    <dbReference type="NCBI Taxonomy" id="60889"/>
    <lineage>
        <taxon>Eukaryota</taxon>
        <taxon>Metazoa</taxon>
        <taxon>Ecdysozoa</taxon>
        <taxon>Arthropoda</taxon>
        <taxon>Hexapoda</taxon>
        <taxon>Insecta</taxon>
        <taxon>Pterygota</taxon>
        <taxon>Neoptera</taxon>
        <taxon>Endopterygota</taxon>
        <taxon>Hymenoptera</taxon>
        <taxon>Apocrita</taxon>
        <taxon>Aculeata</taxon>
        <taxon>Apoidea</taxon>
        <taxon>Anthophila</taxon>
        <taxon>Apidae</taxon>
        <taxon>Melipona</taxon>
    </lineage>
</organism>
<evidence type="ECO:0008006" key="5">
    <source>
        <dbReference type="Google" id="ProtNLM"/>
    </source>
</evidence>
<feature type="region of interest" description="Disordered" evidence="1">
    <location>
        <begin position="23"/>
        <end position="67"/>
    </location>
</feature>
<keyword evidence="2" id="KW-0732">Signal</keyword>
<proteinExistence type="predicted"/>
<name>A0AA40G3M4_9HYME</name>
<evidence type="ECO:0000256" key="1">
    <source>
        <dbReference type="SAM" id="MobiDB-lite"/>
    </source>
</evidence>
<evidence type="ECO:0000313" key="3">
    <source>
        <dbReference type="EMBL" id="KAK1129920.1"/>
    </source>
</evidence>
<feature type="compositionally biased region" description="Basic and acidic residues" evidence="1">
    <location>
        <begin position="53"/>
        <end position="66"/>
    </location>
</feature>
<comment type="caution">
    <text evidence="3">The sequence shown here is derived from an EMBL/GenBank/DDBJ whole genome shotgun (WGS) entry which is preliminary data.</text>
</comment>
<keyword evidence="4" id="KW-1185">Reference proteome</keyword>
<dbReference type="Proteomes" id="UP001177670">
    <property type="component" value="Unassembled WGS sequence"/>
</dbReference>
<sequence length="131" mass="14849">MLMFLSMFALTYILQSPILESTGRPRSASFKKPSGPASSERELPENVPVRSRSNPEHRQPVRERVLSSRASARCTNKFLAFQRWPKLPRGQHLDENVTFVITHSVTSEECARIRSPSCIARDNSHIVECVV</sequence>
<evidence type="ECO:0000256" key="2">
    <source>
        <dbReference type="SAM" id="SignalP"/>
    </source>
</evidence>